<dbReference type="Proteomes" id="UP001321804">
    <property type="component" value="Chromosome"/>
</dbReference>
<dbReference type="InterPro" id="IPR001387">
    <property type="entry name" value="Cro/C1-type_HTH"/>
</dbReference>
<organism evidence="2 3">
    <name type="scientific">Xylocopilactobacillus apis</name>
    <dbReference type="NCBI Taxonomy" id="2932183"/>
    <lineage>
        <taxon>Bacteria</taxon>
        <taxon>Bacillati</taxon>
        <taxon>Bacillota</taxon>
        <taxon>Bacilli</taxon>
        <taxon>Lactobacillales</taxon>
        <taxon>Lactobacillaceae</taxon>
        <taxon>Xylocopilactobacillus</taxon>
    </lineage>
</organism>
<accession>A0AAU9DF97</accession>
<dbReference type="PROSITE" id="PS50943">
    <property type="entry name" value="HTH_CROC1"/>
    <property type="match status" value="1"/>
</dbReference>
<dbReference type="KEGG" id="xak:KIMC2_14730"/>
<dbReference type="Gene3D" id="1.10.260.40">
    <property type="entry name" value="lambda repressor-like DNA-binding domains"/>
    <property type="match status" value="1"/>
</dbReference>
<reference evidence="2 3" key="1">
    <citation type="journal article" date="2023" name="Microbiol. Spectr.">
        <title>Symbiosis of Carpenter Bees with Uncharacterized Lactic Acid Bacteria Showing NAD Auxotrophy.</title>
        <authorList>
            <person name="Kawasaki S."/>
            <person name="Ozawa K."/>
            <person name="Mori T."/>
            <person name="Yamamoto A."/>
            <person name="Ito M."/>
            <person name="Ohkuma M."/>
            <person name="Sakamoto M."/>
            <person name="Matsutani M."/>
        </authorList>
    </citation>
    <scope>NUCLEOTIDE SEQUENCE [LARGE SCALE GENOMIC DNA]</scope>
    <source>
        <strain evidence="2 3">KimC2</strain>
    </source>
</reference>
<keyword evidence="3" id="KW-1185">Reference proteome</keyword>
<dbReference type="AlphaFoldDB" id="A0AAU9DF97"/>
<dbReference type="CDD" id="cd00093">
    <property type="entry name" value="HTH_XRE"/>
    <property type="match status" value="1"/>
</dbReference>
<dbReference type="SMART" id="SM00530">
    <property type="entry name" value="HTH_XRE"/>
    <property type="match status" value="1"/>
</dbReference>
<dbReference type="Pfam" id="PF01381">
    <property type="entry name" value="HTH_3"/>
    <property type="match status" value="1"/>
</dbReference>
<sequence length="96" mass="11239">MPVNLKRIKAERIAKGLTQEDFAKELGWTRSHYARREQGTSKLSAEDLEKILKSLGYSISQVEDFFYPRCSRKRTRKSIKFTFMNKKEAVKNATNH</sequence>
<dbReference type="InterPro" id="IPR010982">
    <property type="entry name" value="Lambda_DNA-bd_dom_sf"/>
</dbReference>
<dbReference type="RefSeq" id="WP_317695504.1">
    <property type="nucleotide sequence ID" value="NZ_AP026801.1"/>
</dbReference>
<evidence type="ECO:0000313" key="3">
    <source>
        <dbReference type="Proteomes" id="UP001321804"/>
    </source>
</evidence>
<proteinExistence type="predicted"/>
<evidence type="ECO:0000259" key="1">
    <source>
        <dbReference type="PROSITE" id="PS50943"/>
    </source>
</evidence>
<protein>
    <recommendedName>
        <fullName evidence="1">HTH cro/C1-type domain-containing protein</fullName>
    </recommendedName>
</protein>
<evidence type="ECO:0000313" key="2">
    <source>
        <dbReference type="EMBL" id="BDR56911.1"/>
    </source>
</evidence>
<dbReference type="SUPFAM" id="SSF47413">
    <property type="entry name" value="lambda repressor-like DNA-binding domains"/>
    <property type="match status" value="1"/>
</dbReference>
<dbReference type="EMBL" id="AP026801">
    <property type="protein sequence ID" value="BDR56911.1"/>
    <property type="molecule type" value="Genomic_DNA"/>
</dbReference>
<feature type="domain" description="HTH cro/C1-type" evidence="1">
    <location>
        <begin position="8"/>
        <end position="62"/>
    </location>
</feature>
<gene>
    <name evidence="2" type="ORF">KIMC2_14730</name>
</gene>
<dbReference type="GO" id="GO:0003677">
    <property type="term" value="F:DNA binding"/>
    <property type="evidence" value="ECO:0007669"/>
    <property type="project" value="InterPro"/>
</dbReference>
<name>A0AAU9DF97_9LACO</name>